<dbReference type="Proteomes" id="UP001234297">
    <property type="component" value="Chromosome 6"/>
</dbReference>
<proteinExistence type="predicted"/>
<evidence type="ECO:0000313" key="1">
    <source>
        <dbReference type="EMBL" id="KAJ8627456.1"/>
    </source>
</evidence>
<name>A0ACC2L2Q8_PERAE</name>
<gene>
    <name evidence="1" type="ORF">MRB53_020763</name>
</gene>
<protein>
    <submittedName>
        <fullName evidence="1">Uncharacterized protein</fullName>
    </submittedName>
</protein>
<dbReference type="EMBL" id="CM056814">
    <property type="protein sequence ID" value="KAJ8627456.1"/>
    <property type="molecule type" value="Genomic_DNA"/>
</dbReference>
<sequence>MAAIPSSGHCHQSQRTAIAATFFLPFCFFLVFASCQRGLQPLAAHPQLPATAIFLRSAAISRPLAVPKLAAILPTTCTTD</sequence>
<reference evidence="1 2" key="1">
    <citation type="journal article" date="2022" name="Hortic Res">
        <title>A haplotype resolved chromosomal level avocado genome allows analysis of novel avocado genes.</title>
        <authorList>
            <person name="Nath O."/>
            <person name="Fletcher S.J."/>
            <person name="Hayward A."/>
            <person name="Shaw L.M."/>
            <person name="Masouleh A.K."/>
            <person name="Furtado A."/>
            <person name="Henry R.J."/>
            <person name="Mitter N."/>
        </authorList>
    </citation>
    <scope>NUCLEOTIDE SEQUENCE [LARGE SCALE GENOMIC DNA]</scope>
    <source>
        <strain evidence="2">cv. Hass</strain>
    </source>
</reference>
<accession>A0ACC2L2Q8</accession>
<organism evidence="1 2">
    <name type="scientific">Persea americana</name>
    <name type="common">Avocado</name>
    <dbReference type="NCBI Taxonomy" id="3435"/>
    <lineage>
        <taxon>Eukaryota</taxon>
        <taxon>Viridiplantae</taxon>
        <taxon>Streptophyta</taxon>
        <taxon>Embryophyta</taxon>
        <taxon>Tracheophyta</taxon>
        <taxon>Spermatophyta</taxon>
        <taxon>Magnoliopsida</taxon>
        <taxon>Magnoliidae</taxon>
        <taxon>Laurales</taxon>
        <taxon>Lauraceae</taxon>
        <taxon>Persea</taxon>
    </lineage>
</organism>
<keyword evidence="2" id="KW-1185">Reference proteome</keyword>
<evidence type="ECO:0000313" key="2">
    <source>
        <dbReference type="Proteomes" id="UP001234297"/>
    </source>
</evidence>
<comment type="caution">
    <text evidence="1">The sequence shown here is derived from an EMBL/GenBank/DDBJ whole genome shotgun (WGS) entry which is preliminary data.</text>
</comment>